<dbReference type="Pfam" id="PF03886">
    <property type="entry name" value="ABC_trans_aux"/>
    <property type="match status" value="1"/>
</dbReference>
<dbReference type="RefSeq" id="WP_089086064.1">
    <property type="nucleotide sequence ID" value="NZ_AP018823.1"/>
</dbReference>
<dbReference type="OrthoDB" id="8595564at2"/>
<dbReference type="KEGG" id="amah:DLM_2483"/>
<name>A0A3G9GDZ3_9NEIS</name>
<keyword evidence="4" id="KW-1185">Reference proteome</keyword>
<sequence>MNKRMLTCGIVLCSLLLAACSSAPIRYHQLRASLPGGASQQPGAVLLVEQVSLPAGTDRPQLLLEDEQNQPRLQEQDYWTASLSRLLTQAVAGNLAEQLRLSTVYAAPQLSLAQPDLSLQLDVRAFRLLPGQGAQLTSAWRVLRPGTQEVLLRGYFSQQQAQTGQQSAQLVAAQQQLVNALSQQIATALAAHADWLYPPAKR</sequence>
<evidence type="ECO:0000313" key="3">
    <source>
        <dbReference type="EMBL" id="BBF86090.1"/>
    </source>
</evidence>
<dbReference type="Gene3D" id="3.40.50.10610">
    <property type="entry name" value="ABC-type transport auxiliary lipoprotein component"/>
    <property type="match status" value="1"/>
</dbReference>
<proteinExistence type="predicted"/>
<dbReference type="PROSITE" id="PS51257">
    <property type="entry name" value="PROKAR_LIPOPROTEIN"/>
    <property type="match status" value="1"/>
</dbReference>
<protein>
    <recommendedName>
        <fullName evidence="2">ABC-type transport auxiliary lipoprotein component domain-containing protein</fullName>
    </recommendedName>
</protein>
<dbReference type="InterPro" id="IPR005586">
    <property type="entry name" value="ABC_trans_aux"/>
</dbReference>
<reference evidence="4" key="3">
    <citation type="journal article" date="2017" name="Plant Physiol. Biochem.">
        <title>Differential oxidative and antioxidative response of duckweed Lemna minor toward plant growth promoting/inhibiting bacteria.</title>
        <authorList>
            <person name="Ishizawa H."/>
            <person name="Kuroda M."/>
            <person name="Morikawa M."/>
            <person name="Ike M."/>
        </authorList>
    </citation>
    <scope>NUCLEOTIDE SEQUENCE [LARGE SCALE GENOMIC DNA]</scope>
    <source>
        <strain evidence="4">H3</strain>
    </source>
</reference>
<feature type="signal peptide" evidence="1">
    <location>
        <begin position="1"/>
        <end position="23"/>
    </location>
</feature>
<organism evidence="3 4">
    <name type="scientific">Aquitalea magnusonii</name>
    <dbReference type="NCBI Taxonomy" id="332411"/>
    <lineage>
        <taxon>Bacteria</taxon>
        <taxon>Pseudomonadati</taxon>
        <taxon>Pseudomonadota</taxon>
        <taxon>Betaproteobacteria</taxon>
        <taxon>Neisseriales</taxon>
        <taxon>Chromobacteriaceae</taxon>
        <taxon>Aquitalea</taxon>
    </lineage>
</organism>
<evidence type="ECO:0000259" key="2">
    <source>
        <dbReference type="Pfam" id="PF03886"/>
    </source>
</evidence>
<reference evidence="4" key="1">
    <citation type="journal article" date="2017" name="Biotechnol. Biofuels">
        <title>Evaluation of environmental bacterial communities as a factor affecting the growth of duckweed Lemna minor.</title>
        <authorList>
            <person name="Ishizawa H."/>
            <person name="Kuroda M."/>
            <person name="Morikawa M."/>
            <person name="Ike M."/>
        </authorList>
    </citation>
    <scope>NUCLEOTIDE SEQUENCE [LARGE SCALE GENOMIC DNA]</scope>
    <source>
        <strain evidence="4">H3</strain>
    </source>
</reference>
<evidence type="ECO:0000313" key="4">
    <source>
        <dbReference type="Proteomes" id="UP000198290"/>
    </source>
</evidence>
<gene>
    <name evidence="3" type="ORF">DLM_2483</name>
</gene>
<reference evidence="3 4" key="2">
    <citation type="journal article" date="2017" name="Genome Announc.">
        <title>Draft genome sequence of Aquitalea magnusonii strain H3, a plant growth-promoting bacterium of duckweed Lemna minor.</title>
        <authorList>
            <person name="Ishizawa H."/>
            <person name="Kuroda M."/>
            <person name="Ike M."/>
        </authorList>
    </citation>
    <scope>NUCLEOTIDE SEQUENCE [LARGE SCALE GENOMIC DNA]</scope>
    <source>
        <strain evidence="3 4">H3</strain>
    </source>
</reference>
<dbReference type="Proteomes" id="UP000198290">
    <property type="component" value="Chromosome"/>
</dbReference>
<feature type="domain" description="ABC-type transport auxiliary lipoprotein component" evidence="2">
    <location>
        <begin position="39"/>
        <end position="186"/>
    </location>
</feature>
<dbReference type="AlphaFoldDB" id="A0A3G9GDZ3"/>
<dbReference type="SUPFAM" id="SSF159594">
    <property type="entry name" value="XCC0632-like"/>
    <property type="match status" value="1"/>
</dbReference>
<evidence type="ECO:0000256" key="1">
    <source>
        <dbReference type="SAM" id="SignalP"/>
    </source>
</evidence>
<accession>A0A3G9GDZ3</accession>
<feature type="chain" id="PRO_5017952523" description="ABC-type transport auxiliary lipoprotein component domain-containing protein" evidence="1">
    <location>
        <begin position="24"/>
        <end position="202"/>
    </location>
</feature>
<dbReference type="EMBL" id="AP018823">
    <property type="protein sequence ID" value="BBF86090.1"/>
    <property type="molecule type" value="Genomic_DNA"/>
</dbReference>
<keyword evidence="1" id="KW-0732">Signal</keyword>